<evidence type="ECO:0000313" key="3">
    <source>
        <dbReference type="EMBL" id="RVU40230.1"/>
    </source>
</evidence>
<reference evidence="3 4" key="1">
    <citation type="submission" date="2019-01" db="EMBL/GenBank/DDBJ databases">
        <authorList>
            <person name="Chen W.-M."/>
        </authorList>
    </citation>
    <scope>NUCLEOTIDE SEQUENCE [LARGE SCALE GENOMIC DNA]</scope>
    <source>
        <strain evidence="3 4">KYPC3</strain>
    </source>
</reference>
<dbReference type="GO" id="GO:0005829">
    <property type="term" value="C:cytosol"/>
    <property type="evidence" value="ECO:0007669"/>
    <property type="project" value="UniProtKB-SubCell"/>
</dbReference>
<name>A0A437R0G8_9GAMM</name>
<organism evidence="3 4">
    <name type="scientific">Rheinheimera riviphila</name>
    <dbReference type="NCBI Taxonomy" id="1834037"/>
    <lineage>
        <taxon>Bacteria</taxon>
        <taxon>Pseudomonadati</taxon>
        <taxon>Pseudomonadota</taxon>
        <taxon>Gammaproteobacteria</taxon>
        <taxon>Chromatiales</taxon>
        <taxon>Chromatiaceae</taxon>
        <taxon>Rheinheimera</taxon>
    </lineage>
</organism>
<keyword evidence="3" id="KW-0378">Hydrolase</keyword>
<feature type="chain" id="PRO_5019016260" evidence="1">
    <location>
        <begin position="22"/>
        <end position="610"/>
    </location>
</feature>
<feature type="signal peptide" evidence="1">
    <location>
        <begin position="1"/>
        <end position="21"/>
    </location>
</feature>
<dbReference type="EMBL" id="SACS01000005">
    <property type="protein sequence ID" value="RVU40230.1"/>
    <property type="molecule type" value="Genomic_DNA"/>
</dbReference>
<accession>A0A437R0G8</accession>
<dbReference type="Pfam" id="PF03644">
    <property type="entry name" value="Glyco_hydro_85"/>
    <property type="match status" value="1"/>
</dbReference>
<evidence type="ECO:0000259" key="2">
    <source>
        <dbReference type="Pfam" id="PF03644"/>
    </source>
</evidence>
<dbReference type="PANTHER" id="PTHR13246:SF1">
    <property type="entry name" value="CYTOSOLIC ENDO-BETA-N-ACETYLGLUCOSAMINIDASE"/>
    <property type="match status" value="1"/>
</dbReference>
<dbReference type="RefSeq" id="WP_127698218.1">
    <property type="nucleotide sequence ID" value="NZ_SACS01000005.1"/>
</dbReference>
<evidence type="ECO:0000256" key="1">
    <source>
        <dbReference type="SAM" id="SignalP"/>
    </source>
</evidence>
<sequence>MRLRLLTLAISMLGFLPLVQAAAPVTAAPVTVAKVQIIPDQPPFALTLAQLKQWSPQSELASTANISHQPLARRFVAPLLMDSHQDQRAKVLYAPDGMNNFGNYLQPQPKFNLYNFSNWAQIDVLNWFAGTADLTVQIPARPWVDTAHKNGVKVIGSVFLGIAQWGGSPDTVEKLLEQDGHGRFVQAHQLVAIAQYYGFDGWLINQETDLTAVKDAQNQLVKGQKDTKRGAELAARMLAFMQYLTAIAPQGMEIHWYDSMLADGRVRWQNVLNEKNQQYLQQGKVASADAMFLNYWWNADMVQQSAAKADALGRSRYEVYFGADLWPSRDAQRAFSETKWLDWLFMPGSSPDKHTAYGSIALFAPNVNFNFSGESHQPAFSDFAADAKDHRRFYQTEQRLFAGDDLNSVVVDSSGWAGLSKYLPAKSVISSLPFVSSFNTGQGQHWFVDGQATGSGWTDISVQDLLPSWQFAVFGSAKVAVNYDFDQAWQGGSSLLIETTTAGDADIPLYQTQLRLGTNTQLRLVFQPKTGTAQSTLHQVQLYLQFADGHRELFPLTGSAIGDGPWQQLQVALPKLAGRELARIGLQWPARPQTAAVPPSFRLGQLELLP</sequence>
<proteinExistence type="predicted"/>
<keyword evidence="4" id="KW-1185">Reference proteome</keyword>
<evidence type="ECO:0000313" key="4">
    <source>
        <dbReference type="Proteomes" id="UP000283077"/>
    </source>
</evidence>
<dbReference type="InterPro" id="IPR005201">
    <property type="entry name" value="TIM_ENGase"/>
</dbReference>
<dbReference type="OrthoDB" id="1089471at2"/>
<dbReference type="CDD" id="cd06547">
    <property type="entry name" value="GH85_ENGase"/>
    <property type="match status" value="1"/>
</dbReference>
<keyword evidence="1" id="KW-0732">Signal</keyword>
<dbReference type="Gene3D" id="3.20.20.80">
    <property type="entry name" value="Glycosidases"/>
    <property type="match status" value="1"/>
</dbReference>
<protein>
    <submittedName>
        <fullName evidence="3">Glycoside hydrolase</fullName>
    </submittedName>
</protein>
<dbReference type="AlphaFoldDB" id="A0A437R0G8"/>
<comment type="caution">
    <text evidence="3">The sequence shown here is derived from an EMBL/GenBank/DDBJ whole genome shotgun (WGS) entry which is preliminary data.</text>
</comment>
<dbReference type="Proteomes" id="UP000283077">
    <property type="component" value="Unassembled WGS sequence"/>
</dbReference>
<dbReference type="Gene3D" id="2.60.120.260">
    <property type="entry name" value="Galactose-binding domain-like"/>
    <property type="match status" value="1"/>
</dbReference>
<dbReference type="GO" id="GO:0033925">
    <property type="term" value="F:mannosyl-glycoprotein endo-beta-N-acetylglucosaminidase activity"/>
    <property type="evidence" value="ECO:0007669"/>
    <property type="project" value="InterPro"/>
</dbReference>
<dbReference type="InterPro" id="IPR032979">
    <property type="entry name" value="ENGase"/>
</dbReference>
<feature type="domain" description="Cytosolic endo-beta-N-acetylglucosaminidase TIM barrel" evidence="2">
    <location>
        <begin position="105"/>
        <end position="446"/>
    </location>
</feature>
<gene>
    <name evidence="3" type="ORF">EOE67_06435</name>
</gene>
<dbReference type="PANTHER" id="PTHR13246">
    <property type="entry name" value="ENDO BETA N-ACETYLGLUCOSAMINIDASE"/>
    <property type="match status" value="1"/>
</dbReference>